<comment type="caution">
    <text evidence="2">The sequence shown here is derived from an EMBL/GenBank/DDBJ whole genome shotgun (WGS) entry which is preliminary data.</text>
</comment>
<keyword evidence="3" id="KW-1185">Reference proteome</keyword>
<gene>
    <name evidence="1" type="ORF">ACFP90_20390</name>
    <name evidence="2" type="ORF">ACFP90_24690</name>
</gene>
<reference evidence="2" key="1">
    <citation type="journal article" date="2014" name="Int. J. Syst. Evol. Microbiol.">
        <title>Complete genome of a new Firmicutes species belonging to the dominant human colonic microbiota ('Ruminococcus bicirculans') reveals two chromosomes and a selective capacity to utilize plant glucans.</title>
        <authorList>
            <consortium name="NISC Comparative Sequencing Program"/>
            <person name="Wegmann U."/>
            <person name="Louis P."/>
            <person name="Goesmann A."/>
            <person name="Henrissat B."/>
            <person name="Duncan S.H."/>
            <person name="Flint H.J."/>
        </authorList>
    </citation>
    <scope>NUCLEOTIDE SEQUENCE</scope>
    <source>
        <strain evidence="2">NBRC 112888</strain>
    </source>
</reference>
<dbReference type="Proteomes" id="UP001596317">
    <property type="component" value="Unassembled WGS sequence"/>
</dbReference>
<evidence type="ECO:0000313" key="1">
    <source>
        <dbReference type="EMBL" id="MFC6662416.1"/>
    </source>
</evidence>
<evidence type="ECO:0000313" key="3">
    <source>
        <dbReference type="Proteomes" id="UP001596317"/>
    </source>
</evidence>
<sequence>MFVHHFLEGQFDAARFMPTVATLTKPFQWWLEQVETEVRPFNEQLQAHLLRTLEARRHVLVETYRQAEAYGIAVEFNPEQAARSLLKGQPAQTLALSLSSPLPQRRCSALLPEKDYRLVLDAIDDFARQLERGNRMAGQLGEEALRDVLLAALNMLFRGQVSGETFNRRGKTDILLRQGNDTAFLGECKFWGARSCFLRPSTNCSSI</sequence>
<accession>A0ABW1ZU21</accession>
<evidence type="ECO:0000313" key="2">
    <source>
        <dbReference type="EMBL" id="MFC6663244.1"/>
    </source>
</evidence>
<dbReference type="EMBL" id="JBHSWB010000002">
    <property type="protein sequence ID" value="MFC6662416.1"/>
    <property type="molecule type" value="Genomic_DNA"/>
</dbReference>
<reference evidence="3" key="2">
    <citation type="journal article" date="2019" name="Int. J. Syst. Evol. Microbiol.">
        <title>The Global Catalogue of Microorganisms (GCM) 10K type strain sequencing project: providing services to taxonomists for standard genome sequencing and annotation.</title>
        <authorList>
            <consortium name="The Broad Institute Genomics Platform"/>
            <consortium name="The Broad Institute Genome Sequencing Center for Infectious Disease"/>
            <person name="Wu L."/>
            <person name="Ma J."/>
        </authorList>
    </citation>
    <scope>NUCLEOTIDE SEQUENCE [LARGE SCALE GENOMIC DNA]</scope>
    <source>
        <strain evidence="3">CCUG 63830</strain>
    </source>
</reference>
<name>A0ABW1ZU21_9DEIO</name>
<protein>
    <submittedName>
        <fullName evidence="2">Uncharacterized protein</fullName>
    </submittedName>
</protein>
<dbReference type="RefSeq" id="WP_380058381.1">
    <property type="nucleotide sequence ID" value="NZ_JBHSWB010000002.1"/>
</dbReference>
<dbReference type="EMBL" id="JBHSWB010000002">
    <property type="protein sequence ID" value="MFC6663244.1"/>
    <property type="molecule type" value="Genomic_DNA"/>
</dbReference>
<organism evidence="2 3">
    <name type="scientific">Deinococcus multiflagellatus</name>
    <dbReference type="NCBI Taxonomy" id="1656887"/>
    <lineage>
        <taxon>Bacteria</taxon>
        <taxon>Thermotogati</taxon>
        <taxon>Deinococcota</taxon>
        <taxon>Deinococci</taxon>
        <taxon>Deinococcales</taxon>
        <taxon>Deinococcaceae</taxon>
        <taxon>Deinococcus</taxon>
    </lineage>
</organism>
<proteinExistence type="predicted"/>
<reference evidence="2" key="3">
    <citation type="submission" date="2024-09" db="EMBL/GenBank/DDBJ databases">
        <authorList>
            <person name="Sun Q."/>
            <person name="Mori K."/>
        </authorList>
    </citation>
    <scope>NUCLEOTIDE SEQUENCE</scope>
    <source>
        <strain evidence="2">NBRC 112888</strain>
    </source>
</reference>